<dbReference type="InterPro" id="IPR036097">
    <property type="entry name" value="HisK_dim/P_sf"/>
</dbReference>
<dbReference type="EMBL" id="RIAR02000001">
    <property type="protein sequence ID" value="NSL88268.1"/>
    <property type="molecule type" value="Genomic_DNA"/>
</dbReference>
<comment type="caution">
    <text evidence="4">The sequence shown here is derived from an EMBL/GenBank/DDBJ whole genome shotgun (WGS) entry which is preliminary data.</text>
</comment>
<reference evidence="4" key="1">
    <citation type="submission" date="2020-05" db="EMBL/GenBank/DDBJ databases">
        <title>Chitinophaga laudate sp. nov., isolated from a tropical peat swamp.</title>
        <authorList>
            <person name="Goh C.B.S."/>
            <person name="Lee M.S."/>
            <person name="Parimannan S."/>
            <person name="Pasbakhsh P."/>
            <person name="Yule C.M."/>
            <person name="Rajandas H."/>
            <person name="Loke S."/>
            <person name="Croft L."/>
            <person name="Tan J.B.L."/>
        </authorList>
    </citation>
    <scope>NUCLEOTIDE SEQUENCE</scope>
    <source>
        <strain evidence="4">Mgbs1</strain>
    </source>
</reference>
<dbReference type="FunFam" id="1.10.287.130:FF:000045">
    <property type="entry name" value="Two-component system sensor histidine kinase/response regulator"/>
    <property type="match status" value="1"/>
</dbReference>
<sequence>MIQVRHYIFLLLLLWTQTLYSQSVNFVHYQVENGLSHNAVLCTLQDQQGFMWFGTVYGLNRFDGYTFRVFRKTGQPGSLGGNTIISLFQDDNGLLYTGTDKGAYIYNPRTEQFRILHKTITAEVRAIHKDGQGNIWIASGGRLFRYRAAADSLYEHTGFPEASAMCTGSDGRLWVASSEGRIAVYDPQQDAFRSYSLFDHSRPTSSRGVQKIVAAGRDSIWVCTNTQGLKLFDLRTRTYKDMLTDAADHTEIYARDVIRRSSGEYWLASESGIYIYYPESGAVINLKKKYNDPYSISDNAVYSFCKDREGGIWAGTYFGGINYFPQQYTAFEKFFPKTGEASLGGNAVREIHPDKYGHLWIGTEDGGLNKFTPATGDFMNIRPALPPQTGLSHYNIHGLLVTGDSLWIGTFEHGLDIMHIRTGKFIRHYKAGSGPHDLHSNFIYAMLQTRTGEILIATTRGLFQYNHDRDDFDTVTEAPDYIFYTTVFEDSEGTIWLGTIRDGLYYYNRRTGKKGRYRHDTTTPGSLADNRVNSIFEDSSKRLWLATDDGLCLFHPQQQTFTTYSTPHGFLSSLIFSILEDSHRQLWVTTSKGIACFSPATGKAAVFTTANGLLNDQFNYNAVYKDSSGNMYFGSVKGMIRFNPDHFLRNSFQPPVYITGFQVFGKEAQVGDILQQSVSFTDTIVLSHDQSSFSIDFAALSYTSPAMTAYAYKMEGLDQDWTYLESNRKAYFTKLSPGAYRFLVRAANSSGNWSVSPRVLHIEILPPFWASYGAYTFYLLLLGSIIYGIISWYHQRALQKQKRQLELLAHEKEKEVYQAKIEFFTHLAHEIRTPLTLIKGPMENVIRKSAEVPQIQKNLRIMERNTDRLLDLTNQLLDFRKTEINGFSLNFVNTDIPELLKENHLRFTPAAEQKNIRFKIELSCLHFFAYTDTEALHKIVGNLLNNAIKYAGTKASVHLLPVAEGDTTFTILVKNDGPVIPPEMKEKIFEPFFRAKATEGQSGTGIGLSLSRSLTLLHKGSLELITTEPGLNVFSLTLPIHQEIEFNLSTWKINR</sequence>
<dbReference type="Gene3D" id="3.30.565.10">
    <property type="entry name" value="Histidine kinase-like ATPase, C-terminal domain"/>
    <property type="match status" value="1"/>
</dbReference>
<evidence type="ECO:0000256" key="1">
    <source>
        <dbReference type="ARBA" id="ARBA00000085"/>
    </source>
</evidence>
<dbReference type="Proteomes" id="UP000281028">
    <property type="component" value="Unassembled WGS sequence"/>
</dbReference>
<keyword evidence="4" id="KW-0418">Kinase</keyword>
<dbReference type="SUPFAM" id="SSF55874">
    <property type="entry name" value="ATPase domain of HSP90 chaperone/DNA topoisomerase II/histidine kinase"/>
    <property type="match status" value="1"/>
</dbReference>
<dbReference type="OrthoDB" id="9809670at2"/>
<dbReference type="CDD" id="cd00082">
    <property type="entry name" value="HisKA"/>
    <property type="match status" value="1"/>
</dbReference>
<protein>
    <recommendedName>
        <fullName evidence="2">histidine kinase</fullName>
        <ecNumber evidence="2">2.7.13.3</ecNumber>
    </recommendedName>
</protein>
<proteinExistence type="predicted"/>
<evidence type="ECO:0000313" key="5">
    <source>
        <dbReference type="Proteomes" id="UP000281028"/>
    </source>
</evidence>
<evidence type="ECO:0000256" key="2">
    <source>
        <dbReference type="ARBA" id="ARBA00012438"/>
    </source>
</evidence>
<dbReference type="AlphaFoldDB" id="A0A3S1CVQ6"/>
<dbReference type="PANTHER" id="PTHR43547">
    <property type="entry name" value="TWO-COMPONENT HISTIDINE KINASE"/>
    <property type="match status" value="1"/>
</dbReference>
<keyword evidence="3" id="KW-0597">Phosphoprotein</keyword>
<dbReference type="GO" id="GO:0000155">
    <property type="term" value="F:phosphorelay sensor kinase activity"/>
    <property type="evidence" value="ECO:0007669"/>
    <property type="project" value="InterPro"/>
</dbReference>
<dbReference type="Gene3D" id="1.10.287.130">
    <property type="match status" value="1"/>
</dbReference>
<evidence type="ECO:0000313" key="4">
    <source>
        <dbReference type="EMBL" id="NSL88268.1"/>
    </source>
</evidence>
<dbReference type="FunFam" id="2.60.40.10:FF:000791">
    <property type="entry name" value="Two-component system sensor histidine kinase/response regulator"/>
    <property type="match status" value="1"/>
</dbReference>
<dbReference type="SMART" id="SM00388">
    <property type="entry name" value="HisKA"/>
    <property type="match status" value="1"/>
</dbReference>
<dbReference type="Gene3D" id="2.130.10.10">
    <property type="entry name" value="YVTN repeat-like/Quinoprotein amine dehydrogenase"/>
    <property type="match status" value="2"/>
</dbReference>
<dbReference type="PROSITE" id="PS50109">
    <property type="entry name" value="HIS_KIN"/>
    <property type="match status" value="1"/>
</dbReference>
<dbReference type="PRINTS" id="PR00344">
    <property type="entry name" value="BCTRLSENSOR"/>
</dbReference>
<organism evidence="4 5">
    <name type="scientific">Chitinophaga solisilvae</name>
    <dbReference type="NCBI Taxonomy" id="1233460"/>
    <lineage>
        <taxon>Bacteria</taxon>
        <taxon>Pseudomonadati</taxon>
        <taxon>Bacteroidota</taxon>
        <taxon>Chitinophagia</taxon>
        <taxon>Chitinophagales</taxon>
        <taxon>Chitinophagaceae</taxon>
        <taxon>Chitinophaga</taxon>
    </lineage>
</organism>
<dbReference type="InterPro" id="IPR015943">
    <property type="entry name" value="WD40/YVTN_repeat-like_dom_sf"/>
</dbReference>
<dbReference type="InterPro" id="IPR011123">
    <property type="entry name" value="Y_Y_Y"/>
</dbReference>
<dbReference type="InterPro" id="IPR005467">
    <property type="entry name" value="His_kinase_dom"/>
</dbReference>
<dbReference type="Pfam" id="PF02518">
    <property type="entry name" value="HATPase_c"/>
    <property type="match status" value="1"/>
</dbReference>
<dbReference type="PANTHER" id="PTHR43547:SF2">
    <property type="entry name" value="HYBRID SIGNAL TRANSDUCTION HISTIDINE KINASE C"/>
    <property type="match status" value="1"/>
</dbReference>
<dbReference type="Pfam" id="PF00512">
    <property type="entry name" value="HisKA"/>
    <property type="match status" value="1"/>
</dbReference>
<dbReference type="Pfam" id="PF07495">
    <property type="entry name" value="Y_Y_Y"/>
    <property type="match status" value="1"/>
</dbReference>
<name>A0A3S1CVQ6_9BACT</name>
<dbReference type="InterPro" id="IPR013783">
    <property type="entry name" value="Ig-like_fold"/>
</dbReference>
<keyword evidence="4" id="KW-0808">Transferase</keyword>
<dbReference type="Gene3D" id="2.60.40.10">
    <property type="entry name" value="Immunoglobulins"/>
    <property type="match status" value="1"/>
</dbReference>
<dbReference type="InterPro" id="IPR003594">
    <property type="entry name" value="HATPase_dom"/>
</dbReference>
<dbReference type="InterPro" id="IPR036890">
    <property type="entry name" value="HATPase_C_sf"/>
</dbReference>
<dbReference type="SUPFAM" id="SSF63829">
    <property type="entry name" value="Calcium-dependent phosphotriesterase"/>
    <property type="match status" value="1"/>
</dbReference>
<dbReference type="SUPFAM" id="SSF47384">
    <property type="entry name" value="Homodimeric domain of signal transducing histidine kinase"/>
    <property type="match status" value="1"/>
</dbReference>
<evidence type="ECO:0000256" key="3">
    <source>
        <dbReference type="ARBA" id="ARBA00022553"/>
    </source>
</evidence>
<comment type="catalytic activity">
    <reaction evidence="1">
        <text>ATP + protein L-histidine = ADP + protein N-phospho-L-histidine.</text>
        <dbReference type="EC" id="2.7.13.3"/>
    </reaction>
</comment>
<gene>
    <name evidence="4" type="ORF">ECE50_015620</name>
</gene>
<dbReference type="Pfam" id="PF07494">
    <property type="entry name" value="Reg_prop"/>
    <property type="match status" value="4"/>
</dbReference>
<dbReference type="SUPFAM" id="SSF69322">
    <property type="entry name" value="Tricorn protease domain 2"/>
    <property type="match status" value="1"/>
</dbReference>
<dbReference type="InterPro" id="IPR003661">
    <property type="entry name" value="HisK_dim/P_dom"/>
</dbReference>
<dbReference type="SMART" id="SM00387">
    <property type="entry name" value="HATPase_c"/>
    <property type="match status" value="1"/>
</dbReference>
<keyword evidence="5" id="KW-1185">Reference proteome</keyword>
<dbReference type="EC" id="2.7.13.3" evidence="2"/>
<dbReference type="InterPro" id="IPR004358">
    <property type="entry name" value="Sig_transdc_His_kin-like_C"/>
</dbReference>
<accession>A0A3S1CVQ6</accession>
<dbReference type="InterPro" id="IPR011110">
    <property type="entry name" value="Reg_prop"/>
</dbReference>